<organism evidence="2 3">
    <name type="scientific">Diaporthe vaccinii</name>
    <dbReference type="NCBI Taxonomy" id="105482"/>
    <lineage>
        <taxon>Eukaryota</taxon>
        <taxon>Fungi</taxon>
        <taxon>Dikarya</taxon>
        <taxon>Ascomycota</taxon>
        <taxon>Pezizomycotina</taxon>
        <taxon>Sordariomycetes</taxon>
        <taxon>Sordariomycetidae</taxon>
        <taxon>Diaporthales</taxon>
        <taxon>Diaporthaceae</taxon>
        <taxon>Diaporthe</taxon>
        <taxon>Diaporthe eres species complex</taxon>
    </lineage>
</organism>
<proteinExistence type="predicted"/>
<feature type="region of interest" description="Disordered" evidence="1">
    <location>
        <begin position="1"/>
        <end position="27"/>
    </location>
</feature>
<sequence length="75" mass="8516">MRAVSLRGQSDAETTKQRPVVHNESRLPIPGSWSHPSHVKFKFAEQDQRACVFTLAICFPSFPDVVECRLEISFV</sequence>
<evidence type="ECO:0000256" key="1">
    <source>
        <dbReference type="SAM" id="MobiDB-lite"/>
    </source>
</evidence>
<evidence type="ECO:0000313" key="2">
    <source>
        <dbReference type="EMBL" id="KAL2287457.1"/>
    </source>
</evidence>
<evidence type="ECO:0000313" key="3">
    <source>
        <dbReference type="Proteomes" id="UP001600888"/>
    </source>
</evidence>
<gene>
    <name evidence="2" type="ORF">FJTKL_05897</name>
</gene>
<reference evidence="2 3" key="1">
    <citation type="submission" date="2024-03" db="EMBL/GenBank/DDBJ databases">
        <title>A high-quality draft genome sequence of Diaporthe vaccinii, a causative agent of upright dieback and viscid rot disease in cranberry plants.</title>
        <authorList>
            <person name="Sarrasin M."/>
            <person name="Lang B.F."/>
            <person name="Burger G."/>
        </authorList>
    </citation>
    <scope>NUCLEOTIDE SEQUENCE [LARGE SCALE GENOMIC DNA]</scope>
    <source>
        <strain evidence="2 3">IS7</strain>
    </source>
</reference>
<dbReference type="EMBL" id="JBAWTH010000020">
    <property type="protein sequence ID" value="KAL2287457.1"/>
    <property type="molecule type" value="Genomic_DNA"/>
</dbReference>
<dbReference type="Proteomes" id="UP001600888">
    <property type="component" value="Unassembled WGS sequence"/>
</dbReference>
<keyword evidence="3" id="KW-1185">Reference proteome</keyword>
<comment type="caution">
    <text evidence="2">The sequence shown here is derived from an EMBL/GenBank/DDBJ whole genome shotgun (WGS) entry which is preliminary data.</text>
</comment>
<accession>A0ABR4EYF3</accession>
<feature type="compositionally biased region" description="Basic and acidic residues" evidence="1">
    <location>
        <begin position="13"/>
        <end position="25"/>
    </location>
</feature>
<name>A0ABR4EYF3_9PEZI</name>
<protein>
    <submittedName>
        <fullName evidence="2">Uncharacterized protein</fullName>
    </submittedName>
</protein>